<feature type="region of interest" description="Disordered" evidence="1">
    <location>
        <begin position="31"/>
        <end position="101"/>
    </location>
</feature>
<dbReference type="EMBL" id="PGOL01003501">
    <property type="protein sequence ID" value="PKI40708.1"/>
    <property type="molecule type" value="Genomic_DNA"/>
</dbReference>
<accession>A0A2I0I9N5</accession>
<feature type="region of interest" description="Disordered" evidence="1">
    <location>
        <begin position="122"/>
        <end position="142"/>
    </location>
</feature>
<evidence type="ECO:0000256" key="1">
    <source>
        <dbReference type="SAM" id="MobiDB-lite"/>
    </source>
</evidence>
<dbReference type="AlphaFoldDB" id="A0A2I0I9N5"/>
<reference evidence="2 3" key="1">
    <citation type="submission" date="2017-11" db="EMBL/GenBank/DDBJ databases">
        <title>De-novo sequencing of pomegranate (Punica granatum L.) genome.</title>
        <authorList>
            <person name="Akparov Z."/>
            <person name="Amiraslanov A."/>
            <person name="Hajiyeva S."/>
            <person name="Abbasov M."/>
            <person name="Kaur K."/>
            <person name="Hamwieh A."/>
            <person name="Solovyev V."/>
            <person name="Salamov A."/>
            <person name="Braich B."/>
            <person name="Kosarev P."/>
            <person name="Mahmoud A."/>
            <person name="Hajiyev E."/>
            <person name="Babayeva S."/>
            <person name="Izzatullayeva V."/>
            <person name="Mammadov A."/>
            <person name="Mammadov A."/>
            <person name="Sharifova S."/>
            <person name="Ojaghi J."/>
            <person name="Eynullazada K."/>
            <person name="Bayramov B."/>
            <person name="Abdulazimova A."/>
            <person name="Shahmuradov I."/>
        </authorList>
    </citation>
    <scope>NUCLEOTIDE SEQUENCE [LARGE SCALE GENOMIC DNA]</scope>
    <source>
        <strain evidence="3">cv. AG2017</strain>
        <tissue evidence="2">Leaf</tissue>
    </source>
</reference>
<gene>
    <name evidence="2" type="ORF">CRG98_038889</name>
</gene>
<comment type="caution">
    <text evidence="2">The sequence shown here is derived from an EMBL/GenBank/DDBJ whole genome shotgun (WGS) entry which is preliminary data.</text>
</comment>
<keyword evidence="3" id="KW-1185">Reference proteome</keyword>
<sequence>MTHVAVSWQGSRVGEGAPRLVGPLPLSPYFSWATSSEGPRAGEGATSLVRPPFPCFSATSPEGSRPTGEPPAGSSPPTPLPYFLYEKQGKRGGGAPTPLGAPLMALDPSSEVVRLRPRWPAGSPQLGRALVPHPSPEFFQKV</sequence>
<evidence type="ECO:0000313" key="3">
    <source>
        <dbReference type="Proteomes" id="UP000233551"/>
    </source>
</evidence>
<evidence type="ECO:0000313" key="2">
    <source>
        <dbReference type="EMBL" id="PKI40708.1"/>
    </source>
</evidence>
<dbReference type="Proteomes" id="UP000233551">
    <property type="component" value="Unassembled WGS sequence"/>
</dbReference>
<feature type="region of interest" description="Disordered" evidence="1">
    <location>
        <begin position="1"/>
        <end position="20"/>
    </location>
</feature>
<proteinExistence type="predicted"/>
<organism evidence="2 3">
    <name type="scientific">Punica granatum</name>
    <name type="common">Pomegranate</name>
    <dbReference type="NCBI Taxonomy" id="22663"/>
    <lineage>
        <taxon>Eukaryota</taxon>
        <taxon>Viridiplantae</taxon>
        <taxon>Streptophyta</taxon>
        <taxon>Embryophyta</taxon>
        <taxon>Tracheophyta</taxon>
        <taxon>Spermatophyta</taxon>
        <taxon>Magnoliopsida</taxon>
        <taxon>eudicotyledons</taxon>
        <taxon>Gunneridae</taxon>
        <taxon>Pentapetalae</taxon>
        <taxon>rosids</taxon>
        <taxon>malvids</taxon>
        <taxon>Myrtales</taxon>
        <taxon>Lythraceae</taxon>
        <taxon>Punica</taxon>
    </lineage>
</organism>
<name>A0A2I0I9N5_PUNGR</name>
<protein>
    <submittedName>
        <fullName evidence="2">Uncharacterized protein</fullName>
    </submittedName>
</protein>